<accession>A0A6I0LRW8</accession>
<proteinExistence type="predicted"/>
<dbReference type="PANTHER" id="PTHR34585:SF22">
    <property type="entry name" value="HELIX-TURN-HELIX DOMAIN-CONTAINING PROTEIN"/>
    <property type="match status" value="1"/>
</dbReference>
<comment type="caution">
    <text evidence="1">The sequence shown here is derived from an EMBL/GenBank/DDBJ whole genome shotgun (WGS) entry which is preliminary data.</text>
</comment>
<dbReference type="InterPro" id="IPR009061">
    <property type="entry name" value="DNA-bd_dom_put_sf"/>
</dbReference>
<evidence type="ECO:0000313" key="2">
    <source>
        <dbReference type="Proteomes" id="UP000487989"/>
    </source>
</evidence>
<dbReference type="SUPFAM" id="SSF46955">
    <property type="entry name" value="Putative DNA-binding domain"/>
    <property type="match status" value="1"/>
</dbReference>
<dbReference type="EMBL" id="WCTJ01000004">
    <property type="protein sequence ID" value="KAB4257571.1"/>
    <property type="molecule type" value="Genomic_DNA"/>
</dbReference>
<evidence type="ECO:0000313" key="1">
    <source>
        <dbReference type="EMBL" id="KAB4257571.1"/>
    </source>
</evidence>
<organism evidence="1 2">
    <name type="scientific">Bacteroides uniformis</name>
    <dbReference type="NCBI Taxonomy" id="820"/>
    <lineage>
        <taxon>Bacteria</taxon>
        <taxon>Pseudomonadati</taxon>
        <taxon>Bacteroidota</taxon>
        <taxon>Bacteroidia</taxon>
        <taxon>Bacteroidales</taxon>
        <taxon>Bacteroidaceae</taxon>
        <taxon>Bacteroides</taxon>
    </lineage>
</organism>
<gene>
    <name evidence="1" type="ORF">GAP48_03580</name>
</gene>
<name>A0A6I0LRW8_BACUN</name>
<dbReference type="Proteomes" id="UP000487989">
    <property type="component" value="Unassembled WGS sequence"/>
</dbReference>
<dbReference type="RefSeq" id="WP_151882290.1">
    <property type="nucleotide sequence ID" value="NZ_WCTH01000006.1"/>
</dbReference>
<dbReference type="AlphaFoldDB" id="A0A6I0LRW8"/>
<sequence>MSHYFIDKQDPRIADLLRRLEKIDKSLKKLEPSCRCSFNGERFVSDSELSKTLKISRRTLQEYRTARAIPYYLVQGKILYKESEIQGLLEAAHKKCIEEQKWV</sequence>
<protein>
    <submittedName>
        <fullName evidence="1">Helix-turn-helix domain-containing protein</fullName>
    </submittedName>
</protein>
<reference evidence="1 2" key="1">
    <citation type="journal article" date="2019" name="Nat. Med.">
        <title>A library of human gut bacterial isolates paired with longitudinal multiomics data enables mechanistic microbiome research.</title>
        <authorList>
            <person name="Poyet M."/>
            <person name="Groussin M."/>
            <person name="Gibbons S.M."/>
            <person name="Avila-Pacheco J."/>
            <person name="Jiang X."/>
            <person name="Kearney S.M."/>
            <person name="Perrotta A.R."/>
            <person name="Berdy B."/>
            <person name="Zhao S."/>
            <person name="Lieberman T.D."/>
            <person name="Swanson P.K."/>
            <person name="Smith M."/>
            <person name="Roesemann S."/>
            <person name="Alexander J.E."/>
            <person name="Rich S.A."/>
            <person name="Livny J."/>
            <person name="Vlamakis H."/>
            <person name="Clish C."/>
            <person name="Bullock K."/>
            <person name="Deik A."/>
            <person name="Scott J."/>
            <person name="Pierce K.A."/>
            <person name="Xavier R.J."/>
            <person name="Alm E.J."/>
        </authorList>
    </citation>
    <scope>NUCLEOTIDE SEQUENCE [LARGE SCALE GENOMIC DNA]</scope>
    <source>
        <strain evidence="1 2">BIOML-A3</strain>
    </source>
</reference>
<dbReference type="PANTHER" id="PTHR34585">
    <property type="match status" value="1"/>
</dbReference>